<evidence type="ECO:0000313" key="3">
    <source>
        <dbReference type="WBParaSite" id="TTAC_0000554601-mRNA-1"/>
    </source>
</evidence>
<dbReference type="EMBL" id="UYWX01007865">
    <property type="protein sequence ID" value="VDM27169.1"/>
    <property type="molecule type" value="Genomic_DNA"/>
</dbReference>
<organism evidence="3">
    <name type="scientific">Hydatigena taeniaeformis</name>
    <name type="common">Feline tapeworm</name>
    <name type="synonym">Taenia taeniaeformis</name>
    <dbReference type="NCBI Taxonomy" id="6205"/>
    <lineage>
        <taxon>Eukaryota</taxon>
        <taxon>Metazoa</taxon>
        <taxon>Spiralia</taxon>
        <taxon>Lophotrochozoa</taxon>
        <taxon>Platyhelminthes</taxon>
        <taxon>Cestoda</taxon>
        <taxon>Eucestoda</taxon>
        <taxon>Cyclophyllidea</taxon>
        <taxon>Taeniidae</taxon>
        <taxon>Hydatigera</taxon>
    </lineage>
</organism>
<sequence length="180" mass="20649">MVKPNETRVAEVVKAEDDSTKGNKFLKNSRYELEVHIHNQDIGTHTKPPESLILYSDTTSLSAIAEDRFFAEQESLKTSSPIQEDLQTNINPAKNKVLKVFETSTTEFTKTDIAYTDTSAATVPELVITEPPTEVYTKPHLVANAEYYDLVKPNPETPRKRPHEYWWGWYVNFLIHFSVF</sequence>
<proteinExistence type="predicted"/>
<keyword evidence="2" id="KW-1185">Reference proteome</keyword>
<accession>A0A0R3WXQ6</accession>
<reference evidence="1 2" key="2">
    <citation type="submission" date="2018-11" db="EMBL/GenBank/DDBJ databases">
        <authorList>
            <consortium name="Pathogen Informatics"/>
        </authorList>
    </citation>
    <scope>NUCLEOTIDE SEQUENCE [LARGE SCALE GENOMIC DNA]</scope>
</reference>
<dbReference type="Proteomes" id="UP000274429">
    <property type="component" value="Unassembled WGS sequence"/>
</dbReference>
<evidence type="ECO:0000313" key="1">
    <source>
        <dbReference type="EMBL" id="VDM27169.1"/>
    </source>
</evidence>
<protein>
    <submittedName>
        <fullName evidence="3">Fibronectin type-III domain-containing protein</fullName>
    </submittedName>
</protein>
<dbReference type="AlphaFoldDB" id="A0A0R3WXQ6"/>
<gene>
    <name evidence="1" type="ORF">TTAC_LOCUS5531</name>
</gene>
<evidence type="ECO:0000313" key="2">
    <source>
        <dbReference type="Proteomes" id="UP000274429"/>
    </source>
</evidence>
<name>A0A0R3WXQ6_HYDTA</name>
<dbReference type="WBParaSite" id="TTAC_0000554601-mRNA-1">
    <property type="protein sequence ID" value="TTAC_0000554601-mRNA-1"/>
    <property type="gene ID" value="TTAC_0000554601"/>
</dbReference>
<reference evidence="3" key="1">
    <citation type="submission" date="2017-02" db="UniProtKB">
        <authorList>
            <consortium name="WormBaseParasite"/>
        </authorList>
    </citation>
    <scope>IDENTIFICATION</scope>
</reference>